<keyword evidence="5" id="KW-0472">Membrane</keyword>
<proteinExistence type="inferred from homology"/>
<keyword evidence="7" id="KW-1185">Reference proteome</keyword>
<accession>A0AAN5CHZ5</accession>
<dbReference type="InterPro" id="IPR019421">
    <property type="entry name" value="7TM_GPCR_serpentine_rcpt_Srd"/>
</dbReference>
<dbReference type="EMBL" id="BTRK01000004">
    <property type="protein sequence ID" value="GMR44752.1"/>
    <property type="molecule type" value="Genomic_DNA"/>
</dbReference>
<evidence type="ECO:0000313" key="6">
    <source>
        <dbReference type="EMBL" id="GMR44752.1"/>
    </source>
</evidence>
<name>A0AAN5CHZ5_9BILA</name>
<keyword evidence="4" id="KW-1133">Transmembrane helix</keyword>
<dbReference type="PANTHER" id="PTHR22945">
    <property type="entry name" value="SERPENTINE RECEPTOR, CLASS D DELTA"/>
    <property type="match status" value="1"/>
</dbReference>
<dbReference type="Proteomes" id="UP001328107">
    <property type="component" value="Unassembled WGS sequence"/>
</dbReference>
<protein>
    <recommendedName>
        <fullName evidence="8">G protein-coupled receptor</fullName>
    </recommendedName>
</protein>
<dbReference type="PANTHER" id="PTHR22945:SF40">
    <property type="entry name" value="SERPENTINE RECEPTOR, CLASS D (DELTA)-RELATED"/>
    <property type="match status" value="1"/>
</dbReference>
<comment type="caution">
    <text evidence="6">The sequence shown here is derived from an EMBL/GenBank/DDBJ whole genome shotgun (WGS) entry which is preliminary data.</text>
</comment>
<feature type="non-terminal residue" evidence="6">
    <location>
        <position position="1"/>
    </location>
</feature>
<organism evidence="6 7">
    <name type="scientific">Pristionchus mayeri</name>
    <dbReference type="NCBI Taxonomy" id="1317129"/>
    <lineage>
        <taxon>Eukaryota</taxon>
        <taxon>Metazoa</taxon>
        <taxon>Ecdysozoa</taxon>
        <taxon>Nematoda</taxon>
        <taxon>Chromadorea</taxon>
        <taxon>Rhabditida</taxon>
        <taxon>Rhabditina</taxon>
        <taxon>Diplogasteromorpha</taxon>
        <taxon>Diplogasteroidea</taxon>
        <taxon>Neodiplogasteridae</taxon>
        <taxon>Pristionchus</taxon>
    </lineage>
</organism>
<keyword evidence="3" id="KW-0812">Transmembrane</keyword>
<gene>
    <name evidence="6" type="ORF">PMAYCL1PPCAC_14947</name>
</gene>
<evidence type="ECO:0000256" key="1">
    <source>
        <dbReference type="ARBA" id="ARBA00004141"/>
    </source>
</evidence>
<evidence type="ECO:0000256" key="3">
    <source>
        <dbReference type="ARBA" id="ARBA00022692"/>
    </source>
</evidence>
<reference evidence="7" key="1">
    <citation type="submission" date="2022-10" db="EMBL/GenBank/DDBJ databases">
        <title>Genome assembly of Pristionchus species.</title>
        <authorList>
            <person name="Yoshida K."/>
            <person name="Sommer R.J."/>
        </authorList>
    </citation>
    <scope>NUCLEOTIDE SEQUENCE [LARGE SCALE GENOMIC DNA]</scope>
    <source>
        <strain evidence="7">RS5460</strain>
    </source>
</reference>
<evidence type="ECO:0008006" key="8">
    <source>
        <dbReference type="Google" id="ProtNLM"/>
    </source>
</evidence>
<evidence type="ECO:0000256" key="5">
    <source>
        <dbReference type="ARBA" id="ARBA00023136"/>
    </source>
</evidence>
<dbReference type="InterPro" id="IPR050920">
    <property type="entry name" value="Nematode_rcpt-like_delta"/>
</dbReference>
<dbReference type="Pfam" id="PF10317">
    <property type="entry name" value="7TM_GPCR_Srd"/>
    <property type="match status" value="1"/>
</dbReference>
<dbReference type="GO" id="GO:0016020">
    <property type="term" value="C:membrane"/>
    <property type="evidence" value="ECO:0007669"/>
    <property type="project" value="UniProtKB-SubCell"/>
</dbReference>
<comment type="subcellular location">
    <subcellularLocation>
        <location evidence="1">Membrane</location>
        <topology evidence="1">Multi-pass membrane protein</topology>
    </subcellularLocation>
</comment>
<sequence>GAVVSYALCQFDIVCTPFLEHFIMESVSYMPLLAPIITIYHMTPYKEFLLCIARLDIHELKKSINETSATRAADRQISVMI</sequence>
<evidence type="ECO:0000313" key="7">
    <source>
        <dbReference type="Proteomes" id="UP001328107"/>
    </source>
</evidence>
<evidence type="ECO:0000256" key="4">
    <source>
        <dbReference type="ARBA" id="ARBA00022989"/>
    </source>
</evidence>
<evidence type="ECO:0000256" key="2">
    <source>
        <dbReference type="ARBA" id="ARBA00009166"/>
    </source>
</evidence>
<comment type="similarity">
    <text evidence="2">Belongs to the nematode receptor-like protein srd family.</text>
</comment>
<dbReference type="AlphaFoldDB" id="A0AAN5CHZ5"/>